<name>A0A1I5GQV5_9ACTN</name>
<organism evidence="3 4">
    <name type="scientific">Geodermatophilus obscurus</name>
    <dbReference type="NCBI Taxonomy" id="1861"/>
    <lineage>
        <taxon>Bacteria</taxon>
        <taxon>Bacillati</taxon>
        <taxon>Actinomycetota</taxon>
        <taxon>Actinomycetes</taxon>
        <taxon>Geodermatophilales</taxon>
        <taxon>Geodermatophilaceae</taxon>
        <taxon>Geodermatophilus</taxon>
    </lineage>
</organism>
<evidence type="ECO:0000313" key="4">
    <source>
        <dbReference type="Proteomes" id="UP000183642"/>
    </source>
</evidence>
<dbReference type="RefSeq" id="WP_075014374.1">
    <property type="nucleotide sequence ID" value="NZ_FOWE01000007.1"/>
</dbReference>
<gene>
    <name evidence="3" type="ORF">SAMN05660359_03041</name>
</gene>
<accession>A0A1I5GQV5</accession>
<dbReference type="EMBL" id="FOWE01000007">
    <property type="protein sequence ID" value="SFO38299.1"/>
    <property type="molecule type" value="Genomic_DNA"/>
</dbReference>
<keyword evidence="2" id="KW-1133">Transmembrane helix</keyword>
<feature type="transmembrane region" description="Helical" evidence="2">
    <location>
        <begin position="51"/>
        <end position="72"/>
    </location>
</feature>
<keyword evidence="2" id="KW-0472">Membrane</keyword>
<proteinExistence type="predicted"/>
<evidence type="ECO:0000313" key="3">
    <source>
        <dbReference type="EMBL" id="SFO38299.1"/>
    </source>
</evidence>
<feature type="region of interest" description="Disordered" evidence="1">
    <location>
        <begin position="168"/>
        <end position="188"/>
    </location>
</feature>
<dbReference type="Proteomes" id="UP000183642">
    <property type="component" value="Unassembled WGS sequence"/>
</dbReference>
<feature type="region of interest" description="Disordered" evidence="1">
    <location>
        <begin position="76"/>
        <end position="99"/>
    </location>
</feature>
<evidence type="ECO:0000256" key="2">
    <source>
        <dbReference type="SAM" id="Phobius"/>
    </source>
</evidence>
<reference evidence="4" key="1">
    <citation type="submission" date="2016-10" db="EMBL/GenBank/DDBJ databases">
        <authorList>
            <person name="Varghese N."/>
            <person name="Submissions S."/>
        </authorList>
    </citation>
    <scope>NUCLEOTIDE SEQUENCE [LARGE SCALE GENOMIC DNA]</scope>
    <source>
        <strain evidence="4">DSM 43161</strain>
    </source>
</reference>
<feature type="compositionally biased region" description="Basic residues" evidence="1">
    <location>
        <begin position="36"/>
        <end position="45"/>
    </location>
</feature>
<feature type="compositionally biased region" description="Low complexity" evidence="1">
    <location>
        <begin position="1"/>
        <end position="18"/>
    </location>
</feature>
<dbReference type="AlphaFoldDB" id="A0A1I5GQV5"/>
<feature type="region of interest" description="Disordered" evidence="1">
    <location>
        <begin position="1"/>
        <end position="46"/>
    </location>
</feature>
<dbReference type="OrthoDB" id="5178909at2"/>
<keyword evidence="4" id="KW-1185">Reference proteome</keyword>
<keyword evidence="2" id="KW-0812">Transmembrane</keyword>
<sequence>MPDTAGPGRPGPACGPRHAAPDDAPHSARSAALPRVPRRARHRQRPWWSGLLARGSLLALVLTASVVVAALVTRPAGDGGTPAATPSSAAPAPGGPGPAEWLAAALPRSTALAASADVREDLTGQGVPADRLRPAEDADASGSLLAVAGPAPPGSRVVARFDRPGEGSELLVVDPRPGEPTAEQRERRRSLAAALLANPTTGADPAVAAVLQSGEVDLRLLSLLAALAAGEGVGIAALPPLPGEEGTATPARRALLDTLGGAPVPADPAATERLRGWLAAQLPPFTPDDVQVGDDGVLVSFHYVPAPDSLVADATR</sequence>
<feature type="compositionally biased region" description="Low complexity" evidence="1">
    <location>
        <begin position="81"/>
        <end position="99"/>
    </location>
</feature>
<evidence type="ECO:0000256" key="1">
    <source>
        <dbReference type="SAM" id="MobiDB-lite"/>
    </source>
</evidence>
<protein>
    <submittedName>
        <fullName evidence="3">Uncharacterized protein</fullName>
    </submittedName>
</protein>